<proteinExistence type="predicted"/>
<evidence type="ECO:0000313" key="2">
    <source>
        <dbReference type="EMBL" id="KAK7345903.1"/>
    </source>
</evidence>
<feature type="region of interest" description="Disordered" evidence="1">
    <location>
        <begin position="108"/>
        <end position="147"/>
    </location>
</feature>
<evidence type="ECO:0000256" key="1">
    <source>
        <dbReference type="SAM" id="MobiDB-lite"/>
    </source>
</evidence>
<feature type="compositionally biased region" description="Low complexity" evidence="1">
    <location>
        <begin position="112"/>
        <end position="123"/>
    </location>
</feature>
<dbReference type="EMBL" id="JAYMYQ010000003">
    <property type="protein sequence ID" value="KAK7345903.1"/>
    <property type="molecule type" value="Genomic_DNA"/>
</dbReference>
<reference evidence="2 3" key="1">
    <citation type="submission" date="2024-01" db="EMBL/GenBank/DDBJ databases">
        <title>The genomes of 5 underutilized Papilionoideae crops provide insights into root nodulation and disease resistanc.</title>
        <authorList>
            <person name="Jiang F."/>
        </authorList>
    </citation>
    <scope>NUCLEOTIDE SEQUENCE [LARGE SCALE GENOMIC DNA]</scope>
    <source>
        <strain evidence="2">LVBAO_FW01</strain>
        <tissue evidence="2">Leaves</tissue>
    </source>
</reference>
<evidence type="ECO:0000313" key="3">
    <source>
        <dbReference type="Proteomes" id="UP001367508"/>
    </source>
</evidence>
<sequence>MRLGVTFLNRGRQWLIVESGYPYVNLFWVKVLDDSETQFSTITCIILSQTLMCFRNLICVREVLMLISPKDHFLPSSSIRYLMSMQMLLISITILRVHKIHAQLTKQTIEGSPSPSSALTLPSHILSPPNPDQPRIRSLSKPNGKRF</sequence>
<keyword evidence="3" id="KW-1185">Reference proteome</keyword>
<accession>A0AAN9QWP5</accession>
<protein>
    <submittedName>
        <fullName evidence="2">Uncharacterized protein</fullName>
    </submittedName>
</protein>
<dbReference type="Proteomes" id="UP001367508">
    <property type="component" value="Unassembled WGS sequence"/>
</dbReference>
<gene>
    <name evidence="2" type="ORF">VNO77_16519</name>
</gene>
<organism evidence="2 3">
    <name type="scientific">Canavalia gladiata</name>
    <name type="common">Sword bean</name>
    <name type="synonym">Dolichos gladiatus</name>
    <dbReference type="NCBI Taxonomy" id="3824"/>
    <lineage>
        <taxon>Eukaryota</taxon>
        <taxon>Viridiplantae</taxon>
        <taxon>Streptophyta</taxon>
        <taxon>Embryophyta</taxon>
        <taxon>Tracheophyta</taxon>
        <taxon>Spermatophyta</taxon>
        <taxon>Magnoliopsida</taxon>
        <taxon>eudicotyledons</taxon>
        <taxon>Gunneridae</taxon>
        <taxon>Pentapetalae</taxon>
        <taxon>rosids</taxon>
        <taxon>fabids</taxon>
        <taxon>Fabales</taxon>
        <taxon>Fabaceae</taxon>
        <taxon>Papilionoideae</taxon>
        <taxon>50 kb inversion clade</taxon>
        <taxon>NPAAA clade</taxon>
        <taxon>indigoferoid/millettioid clade</taxon>
        <taxon>Phaseoleae</taxon>
        <taxon>Canavalia</taxon>
    </lineage>
</organism>
<name>A0AAN9QWP5_CANGL</name>
<comment type="caution">
    <text evidence="2">The sequence shown here is derived from an EMBL/GenBank/DDBJ whole genome shotgun (WGS) entry which is preliminary data.</text>
</comment>
<dbReference type="AlphaFoldDB" id="A0AAN9QWP5"/>